<dbReference type="Pfam" id="PF05936">
    <property type="entry name" value="T6SS_VasE"/>
    <property type="match status" value="1"/>
</dbReference>
<gene>
    <name evidence="1" type="ORF">EIMP300_29050</name>
</gene>
<name>A0A8S0FM10_ECOLX</name>
<organism evidence="1 2">
    <name type="scientific">Escherichia coli</name>
    <dbReference type="NCBI Taxonomy" id="562"/>
    <lineage>
        <taxon>Bacteria</taxon>
        <taxon>Pseudomonadati</taxon>
        <taxon>Pseudomonadota</taxon>
        <taxon>Gammaproteobacteria</taxon>
        <taxon>Enterobacterales</taxon>
        <taxon>Enterobacteriaceae</taxon>
        <taxon>Escherichia</taxon>
    </lineage>
</organism>
<dbReference type="PANTHER" id="PTHR35566:SF1">
    <property type="entry name" value="TYPE VI SECRETION SYSTEM BASEPLATE COMPONENT TSSK1"/>
    <property type="match status" value="1"/>
</dbReference>
<sequence>MRDVQGNWTQDESYIPPLLAFNAHDGLVQRLDTLLLQLRAKCQRLMAMRRESNQRMADFAVADVSLFWLLNALNSAEPVLSDFLRYPAVHPELVWRELARLAGALLTFSLEHNVSAVPPYVHESPSIVFPPLFSLLSELLSAAHRKPRWHRKPACRHG</sequence>
<evidence type="ECO:0000313" key="1">
    <source>
        <dbReference type="EMBL" id="BBU81505.1"/>
    </source>
</evidence>
<dbReference type="Proteomes" id="UP000467488">
    <property type="component" value="Chromosome"/>
</dbReference>
<accession>A0A8S0FM10</accession>
<evidence type="ECO:0000313" key="2">
    <source>
        <dbReference type="Proteomes" id="UP000467488"/>
    </source>
</evidence>
<dbReference type="InterPro" id="IPR010263">
    <property type="entry name" value="T6SS_TssK"/>
</dbReference>
<evidence type="ECO:0008006" key="3">
    <source>
        <dbReference type="Google" id="ProtNLM"/>
    </source>
</evidence>
<protein>
    <recommendedName>
        <fullName evidence="3">Type VI secretion protein</fullName>
    </recommendedName>
</protein>
<dbReference type="AlphaFoldDB" id="A0A8S0FM10"/>
<dbReference type="EMBL" id="AP022360">
    <property type="protein sequence ID" value="BBU81505.1"/>
    <property type="molecule type" value="Genomic_DNA"/>
</dbReference>
<dbReference type="PANTHER" id="PTHR35566">
    <property type="entry name" value="BLR3599 PROTEIN"/>
    <property type="match status" value="1"/>
</dbReference>
<proteinExistence type="predicted"/>
<dbReference type="NCBIfam" id="TIGR03353">
    <property type="entry name" value="VI_chp_4"/>
    <property type="match status" value="1"/>
</dbReference>
<reference evidence="1 2" key="1">
    <citation type="submission" date="2020-01" db="EMBL/GenBank/DDBJ databases">
        <title>Dynamics of blaIMP-6 dissemination in carbapenem resistant Enterobacteriacea isolated from regional surveillance in Osaka, Japan.</title>
        <authorList>
            <person name="Abe R."/>
            <person name="Akeda Y."/>
            <person name="Sugawara Y."/>
            <person name="Yamamoto N."/>
            <person name="Tomono K."/>
            <person name="Takeuchi D."/>
            <person name="Kawahara R."/>
            <person name="Hamada S."/>
        </authorList>
    </citation>
    <scope>NUCLEOTIDE SEQUENCE [LARGE SCALE GENOMIC DNA]</scope>
    <source>
        <strain evidence="1 2">E300</strain>
    </source>
</reference>